<organism evidence="2 3">
    <name type="scientific">Phyllosticta citriasiana</name>
    <dbReference type="NCBI Taxonomy" id="595635"/>
    <lineage>
        <taxon>Eukaryota</taxon>
        <taxon>Fungi</taxon>
        <taxon>Dikarya</taxon>
        <taxon>Ascomycota</taxon>
        <taxon>Pezizomycotina</taxon>
        <taxon>Dothideomycetes</taxon>
        <taxon>Dothideomycetes incertae sedis</taxon>
        <taxon>Botryosphaeriales</taxon>
        <taxon>Phyllostictaceae</taxon>
        <taxon>Phyllosticta</taxon>
    </lineage>
</organism>
<evidence type="ECO:0000313" key="3">
    <source>
        <dbReference type="Proteomes" id="UP001363622"/>
    </source>
</evidence>
<keyword evidence="3" id="KW-1185">Reference proteome</keyword>
<evidence type="ECO:0000313" key="2">
    <source>
        <dbReference type="EMBL" id="KAK7512363.1"/>
    </source>
</evidence>
<protein>
    <recommendedName>
        <fullName evidence="4">Zn(2)-C6 fungal-type domain-containing protein</fullName>
    </recommendedName>
</protein>
<gene>
    <name evidence="2" type="ORF">IWZ03DRAFT_56768</name>
</gene>
<evidence type="ECO:0000256" key="1">
    <source>
        <dbReference type="SAM" id="MobiDB-lite"/>
    </source>
</evidence>
<dbReference type="Proteomes" id="UP001363622">
    <property type="component" value="Unassembled WGS sequence"/>
</dbReference>
<accession>A0ABR1KFF2</accession>
<feature type="region of interest" description="Disordered" evidence="1">
    <location>
        <begin position="59"/>
        <end position="84"/>
    </location>
</feature>
<reference evidence="2 3" key="1">
    <citation type="submission" date="2024-04" db="EMBL/GenBank/DDBJ databases">
        <title>Phyllosticta paracitricarpa is synonymous to the EU quarantine fungus P. citricarpa based on phylogenomic analyses.</title>
        <authorList>
            <consortium name="Lawrence Berkeley National Laboratory"/>
            <person name="Van Ingen-Buijs V.A."/>
            <person name="Van Westerhoven A.C."/>
            <person name="Haridas S."/>
            <person name="Skiadas P."/>
            <person name="Martin F."/>
            <person name="Groenewald J.Z."/>
            <person name="Crous P.W."/>
            <person name="Seidl M.F."/>
        </authorList>
    </citation>
    <scope>NUCLEOTIDE SEQUENCE [LARGE SCALE GENOMIC DNA]</scope>
    <source>
        <strain evidence="2 3">CBS 123371</strain>
    </source>
</reference>
<evidence type="ECO:0008006" key="4">
    <source>
        <dbReference type="Google" id="ProtNLM"/>
    </source>
</evidence>
<feature type="compositionally biased region" description="Polar residues" evidence="1">
    <location>
        <begin position="131"/>
        <end position="140"/>
    </location>
</feature>
<feature type="region of interest" description="Disordered" evidence="1">
    <location>
        <begin position="98"/>
        <end position="141"/>
    </location>
</feature>
<sequence length="285" mass="31111">METDLGEQLHGDARCSQCRSQNRECWIYSQLGAMQIFKPGEACAHCRFTIRSCSVTKRTKETKKRKRGAFARPPQPPRMIAPRPHAEMPRPTGIAFHPLQTSISPDEPNTESIQAESLVPGEDDRARSGDSLPTPTSSQLRIRAIELTDSSNDEIPECSQPNVEEFHGVISCCDNRDEAVNTPRSSDAGSVDLPGHNGKAAEASFSQEEVASRNVDLPTSPNNHFSSLERVSGRIQEKEDHLTAVAAATAAVADVRGPIAHPTTYGAVYAATITHLRHLRKSPRG</sequence>
<name>A0ABR1KFF2_9PEZI</name>
<comment type="caution">
    <text evidence="2">The sequence shown here is derived from an EMBL/GenBank/DDBJ whole genome shotgun (WGS) entry which is preliminary data.</text>
</comment>
<proteinExistence type="predicted"/>
<dbReference type="EMBL" id="JBBPHU010000011">
    <property type="protein sequence ID" value="KAK7512363.1"/>
    <property type="molecule type" value="Genomic_DNA"/>
</dbReference>
<feature type="compositionally biased region" description="Basic residues" evidence="1">
    <location>
        <begin position="60"/>
        <end position="69"/>
    </location>
</feature>